<dbReference type="Gene3D" id="2.130.10.10">
    <property type="entry name" value="YVTN repeat-like/Quinoprotein amine dehydrogenase"/>
    <property type="match status" value="2"/>
</dbReference>
<dbReference type="PANTHER" id="PTHR47197">
    <property type="entry name" value="PROTEIN NIRF"/>
    <property type="match status" value="1"/>
</dbReference>
<dbReference type="OrthoDB" id="5203823at2759"/>
<evidence type="ECO:0000313" key="1">
    <source>
        <dbReference type="EMBL" id="KAF4465135.1"/>
    </source>
</evidence>
<accession>A0A8H4PAA6</accession>
<protein>
    <submittedName>
        <fullName evidence="1">Uncharacterized protein</fullName>
    </submittedName>
</protein>
<keyword evidence="2" id="KW-1185">Reference proteome</keyword>
<dbReference type="PANTHER" id="PTHR47197:SF3">
    <property type="entry name" value="DIHYDRO-HEME D1 DEHYDROGENASE"/>
    <property type="match status" value="1"/>
</dbReference>
<proteinExistence type="predicted"/>
<dbReference type="InterPro" id="IPR015943">
    <property type="entry name" value="WD40/YVTN_repeat-like_dom_sf"/>
</dbReference>
<dbReference type="InterPro" id="IPR051200">
    <property type="entry name" value="Host-pathogen_enzymatic-act"/>
</dbReference>
<dbReference type="EMBL" id="JAADYS010001085">
    <property type="protein sequence ID" value="KAF4465135.1"/>
    <property type="molecule type" value="Genomic_DNA"/>
</dbReference>
<dbReference type="SUPFAM" id="SSF75011">
    <property type="entry name" value="3-carboxy-cis,cis-mucoante lactonizing enzyme"/>
    <property type="match status" value="1"/>
</dbReference>
<reference evidence="1 2" key="1">
    <citation type="submission" date="2020-01" db="EMBL/GenBank/DDBJ databases">
        <title>Identification and distribution of gene clusters putatively required for synthesis of sphingolipid metabolism inhibitors in phylogenetically diverse species of the filamentous fungus Fusarium.</title>
        <authorList>
            <person name="Kim H.-S."/>
            <person name="Busman M."/>
            <person name="Brown D.W."/>
            <person name="Divon H."/>
            <person name="Uhlig S."/>
            <person name="Proctor R.H."/>
        </authorList>
    </citation>
    <scope>NUCLEOTIDE SEQUENCE [LARGE SCALE GENOMIC DNA]</scope>
    <source>
        <strain evidence="1 2">NRRL 20459</strain>
    </source>
</reference>
<dbReference type="AlphaFoldDB" id="A0A8H4PAA6"/>
<sequence>MVSSAYADGFLGPIQGSDTLGVIRLSERPSQWKASSVPVGNSVVGPPAALAVTPDGQYAIVTETVGPRPAGNVSATMQDLPTSRNLTVVDLTDLDNLKLVQVLEGFEQPSTVSINAAGDLVVVTHTLEGDGGDTPLALYQLRSGKLSLLSTPDIPGWTAGNLLMDASFHPTLNVLALTDNSEPRLLFAEVVGTGNAISLRNWGNSVPLERSPFSAKFSPKGEFVFSNAMYTGLGPEAPRGTISSIQLNASQDTSGAPLHSLVSRAQVGVMPEGLAISPDGRWAATANLERSTPALDSPDQGFFSSLSLLRVDTETGALDTVGTFAHDGILPEGVVFDTSSRFVAATTFDQYDGRSPGGSIDFWRISGDHADVNRIEFVKTSYSIPITRGAHSISLVG</sequence>
<comment type="caution">
    <text evidence="1">The sequence shown here is derived from an EMBL/GenBank/DDBJ whole genome shotgun (WGS) entry which is preliminary data.</text>
</comment>
<evidence type="ECO:0000313" key="2">
    <source>
        <dbReference type="Proteomes" id="UP000554235"/>
    </source>
</evidence>
<dbReference type="Proteomes" id="UP000554235">
    <property type="component" value="Unassembled WGS sequence"/>
</dbReference>
<organism evidence="1 2">
    <name type="scientific">Fusarium albosuccineum</name>
    <dbReference type="NCBI Taxonomy" id="1237068"/>
    <lineage>
        <taxon>Eukaryota</taxon>
        <taxon>Fungi</taxon>
        <taxon>Dikarya</taxon>
        <taxon>Ascomycota</taxon>
        <taxon>Pezizomycotina</taxon>
        <taxon>Sordariomycetes</taxon>
        <taxon>Hypocreomycetidae</taxon>
        <taxon>Hypocreales</taxon>
        <taxon>Nectriaceae</taxon>
        <taxon>Fusarium</taxon>
        <taxon>Fusarium decemcellulare species complex</taxon>
    </lineage>
</organism>
<name>A0A8H4PAA6_9HYPO</name>
<gene>
    <name evidence="1" type="ORF">FALBO_8025</name>
</gene>